<sequence length="799" mass="91230">MEEAIQQEQQVVHKKKMRPWIKWSLISLVIVLLVVASLLLYVNAYINRSLADTEGTKSVSGLNEQVEILRDENGVPHITASNDYDLFFAQGYVTAQDRLFQMEMARRQASGELSEVAGEVALNQDKYFRTLGLRRAAEKSLELYDEESIKVLEAYADGVNQYIQEVKKDNKFPVEFKLMGVEGMDEWTVIDSLTIGKYMAYDLGGHWERQAFNYYLMHNFNEEEAYELFPTYPEDGLTNISDEEYVDITANLTQAPKTHEFNGSNNWVVSGDKTDSGLPLLSNDPHLGLATPSIWYQVHLDSDKYNVSGVIFAGIPGVILGHNEDVAWGVTNVGPDVQQLYLEQRHEDDPHKFKYEDEWVEAEVITETIEIKDQDPVEYEVIETIHGPVISEFANNTGGEEAVFSLDWTALDATPELSAVLKINRAKNWEEFEKALEDFHAPAQNFVFASKDGTIAYKANGKIPKYDDPDHALLPLPGWNSEYDLDEFIPFDELPRIVNPEKGFVATANNKVISDEYPYHISHMWAQPYRYTRIHEVLQESDSLSIEDMKDLQMDQMNLQARQFTPIFTDILENTQLSSKEQKAIDSLKSWNYVDDADNPQPLIFHRLLKHIEDELFADEIPEEVLSMFKGSGQNLDQLIMKAYEGKDVLWFEKNGGLEQVISNAFTKTIDELEEMQGENMSEWAWGDYHQVYFAHPLSNISILDEFFNPIEPVPVGGSNVTVMAASFKDNGITNHGASWRFVIDLENINQAHHIVGPGQAGHYRSKWYDNQIMDWVEGNYHLTKMDVNGGKRLVLKPE</sequence>
<dbReference type="InterPro" id="IPR043147">
    <property type="entry name" value="Penicillin_amidase_A-knob"/>
</dbReference>
<dbReference type="Gene3D" id="1.10.439.10">
    <property type="entry name" value="Penicillin Amidohydrolase, domain 1"/>
    <property type="match status" value="1"/>
</dbReference>
<dbReference type="SUPFAM" id="SSF56235">
    <property type="entry name" value="N-terminal nucleophile aminohydrolases (Ntn hydrolases)"/>
    <property type="match status" value="1"/>
</dbReference>
<accession>A0A4Y8IDQ5</accession>
<keyword evidence="8" id="KW-1185">Reference proteome</keyword>
<dbReference type="InterPro" id="IPR043146">
    <property type="entry name" value="Penicillin_amidase_N_B-knob"/>
</dbReference>
<dbReference type="EMBL" id="SOPW01000020">
    <property type="protein sequence ID" value="TFB14076.1"/>
    <property type="molecule type" value="Genomic_DNA"/>
</dbReference>
<dbReference type="InterPro" id="IPR029055">
    <property type="entry name" value="Ntn_hydrolases_N"/>
</dbReference>
<evidence type="ECO:0000256" key="1">
    <source>
        <dbReference type="ARBA" id="ARBA00006586"/>
    </source>
</evidence>
<keyword evidence="2" id="KW-0378">Hydrolase</keyword>
<dbReference type="RefSeq" id="WP_134341283.1">
    <property type="nucleotide sequence ID" value="NZ_SOPW01000020.1"/>
</dbReference>
<evidence type="ECO:0000256" key="6">
    <source>
        <dbReference type="SAM" id="Phobius"/>
    </source>
</evidence>
<keyword evidence="5" id="KW-0106">Calcium</keyword>
<keyword evidence="6" id="KW-1133">Transmembrane helix</keyword>
<dbReference type="Gene3D" id="1.10.1400.10">
    <property type="match status" value="1"/>
</dbReference>
<evidence type="ECO:0000256" key="5">
    <source>
        <dbReference type="PIRSR" id="PIRSR001227-2"/>
    </source>
</evidence>
<comment type="caution">
    <text evidence="7">The sequence shown here is derived from an EMBL/GenBank/DDBJ whole genome shotgun (WGS) entry which is preliminary data.</text>
</comment>
<dbReference type="InterPro" id="IPR023343">
    <property type="entry name" value="Penicillin_amidase_dom1"/>
</dbReference>
<keyword evidence="6" id="KW-0472">Membrane</keyword>
<keyword evidence="3" id="KW-0865">Zymogen</keyword>
<gene>
    <name evidence="7" type="ORF">E3U55_14955</name>
</gene>
<protein>
    <submittedName>
        <fullName evidence="7">Penicillin acylase family protein</fullName>
    </submittedName>
</protein>
<comment type="cofactor">
    <cofactor evidence="5">
        <name>Ca(2+)</name>
        <dbReference type="ChEBI" id="CHEBI:29108"/>
    </cofactor>
    <text evidence="5">Binds 1 Ca(2+) ion per dimer.</text>
</comment>
<dbReference type="CDD" id="cd03747">
    <property type="entry name" value="Ntn_PGA_like"/>
    <property type="match status" value="1"/>
</dbReference>
<feature type="active site" description="Nucleophile" evidence="4">
    <location>
        <position position="264"/>
    </location>
</feature>
<feature type="binding site" evidence="5">
    <location>
        <position position="336"/>
    </location>
    <ligand>
        <name>Ca(2+)</name>
        <dbReference type="ChEBI" id="CHEBI:29108"/>
    </ligand>
</feature>
<name>A0A4Y8IDQ5_9BACI</name>
<dbReference type="InterPro" id="IPR014395">
    <property type="entry name" value="Pen/GL7ACA/AHL_acylase"/>
</dbReference>
<dbReference type="GO" id="GO:0046872">
    <property type="term" value="F:metal ion binding"/>
    <property type="evidence" value="ECO:0007669"/>
    <property type="project" value="UniProtKB-KW"/>
</dbReference>
<dbReference type="PANTHER" id="PTHR34218">
    <property type="entry name" value="PEPTIDASE S45 PENICILLIN AMIDASE"/>
    <property type="match status" value="1"/>
</dbReference>
<keyword evidence="5" id="KW-0479">Metal-binding</keyword>
<dbReference type="GO" id="GO:0016811">
    <property type="term" value="F:hydrolase activity, acting on carbon-nitrogen (but not peptide) bonds, in linear amides"/>
    <property type="evidence" value="ECO:0007669"/>
    <property type="project" value="InterPro"/>
</dbReference>
<dbReference type="Gene3D" id="3.60.20.10">
    <property type="entry name" value="Glutamine Phosphoribosylpyrophosphate, subunit 1, domain 1"/>
    <property type="match status" value="1"/>
</dbReference>
<reference evidence="7 8" key="1">
    <citation type="submission" date="2019-03" db="EMBL/GenBank/DDBJ databases">
        <authorList>
            <person name="He R.-H."/>
        </authorList>
    </citation>
    <scope>NUCLEOTIDE SEQUENCE [LARGE SCALE GENOMIC DNA]</scope>
    <source>
        <strain evidence="8">SH 714</strain>
    </source>
</reference>
<proteinExistence type="inferred from homology"/>
<dbReference type="PANTHER" id="PTHR34218:SF4">
    <property type="entry name" value="ACYL-HOMOSERINE LACTONE ACYLASE QUIP"/>
    <property type="match status" value="1"/>
</dbReference>
<keyword evidence="6" id="KW-0812">Transmembrane</keyword>
<organism evidence="7 8">
    <name type="scientific">Filobacillus milosensis</name>
    <dbReference type="NCBI Taxonomy" id="94137"/>
    <lineage>
        <taxon>Bacteria</taxon>
        <taxon>Bacillati</taxon>
        <taxon>Bacillota</taxon>
        <taxon>Bacilli</taxon>
        <taxon>Bacillales</taxon>
        <taxon>Bacillaceae</taxon>
        <taxon>Filobacillus</taxon>
    </lineage>
</organism>
<evidence type="ECO:0000256" key="2">
    <source>
        <dbReference type="ARBA" id="ARBA00022801"/>
    </source>
</evidence>
<feature type="transmembrane region" description="Helical" evidence="6">
    <location>
        <begin position="20"/>
        <end position="42"/>
    </location>
</feature>
<dbReference type="OrthoDB" id="9759796at2"/>
<comment type="similarity">
    <text evidence="1">Belongs to the peptidase S45 family.</text>
</comment>
<dbReference type="PIRSF" id="PIRSF001227">
    <property type="entry name" value="Pen_acylase"/>
    <property type="match status" value="1"/>
</dbReference>
<evidence type="ECO:0000256" key="4">
    <source>
        <dbReference type="PIRSR" id="PIRSR001227-1"/>
    </source>
</evidence>
<dbReference type="InterPro" id="IPR002692">
    <property type="entry name" value="S45"/>
</dbReference>
<dbReference type="Pfam" id="PF01804">
    <property type="entry name" value="Penicil_amidase"/>
    <property type="match status" value="1"/>
</dbReference>
<dbReference type="Gene3D" id="2.30.120.10">
    <property type="match status" value="1"/>
</dbReference>
<evidence type="ECO:0000313" key="7">
    <source>
        <dbReference type="EMBL" id="TFB14076.1"/>
    </source>
</evidence>
<dbReference type="AlphaFoldDB" id="A0A4Y8IDQ5"/>
<dbReference type="Proteomes" id="UP000297975">
    <property type="component" value="Unassembled WGS sequence"/>
</dbReference>
<evidence type="ECO:0000256" key="3">
    <source>
        <dbReference type="ARBA" id="ARBA00023145"/>
    </source>
</evidence>
<evidence type="ECO:0000313" key="8">
    <source>
        <dbReference type="Proteomes" id="UP000297975"/>
    </source>
</evidence>
<dbReference type="GO" id="GO:0017000">
    <property type="term" value="P:antibiotic biosynthetic process"/>
    <property type="evidence" value="ECO:0007669"/>
    <property type="project" value="InterPro"/>
</dbReference>